<keyword evidence="2" id="KW-1185">Reference proteome</keyword>
<evidence type="ECO:0000313" key="2">
    <source>
        <dbReference type="Proteomes" id="UP001060414"/>
    </source>
</evidence>
<dbReference type="EMBL" id="CP092109">
    <property type="protein sequence ID" value="UWZ79430.1"/>
    <property type="molecule type" value="Genomic_DNA"/>
</dbReference>
<evidence type="ECO:0008006" key="3">
    <source>
        <dbReference type="Google" id="ProtNLM"/>
    </source>
</evidence>
<organism evidence="1 2">
    <name type="scientific">Geoalkalibacter halelectricus</name>
    <dbReference type="NCBI Taxonomy" id="2847045"/>
    <lineage>
        <taxon>Bacteria</taxon>
        <taxon>Pseudomonadati</taxon>
        <taxon>Thermodesulfobacteriota</taxon>
        <taxon>Desulfuromonadia</taxon>
        <taxon>Desulfuromonadales</taxon>
        <taxon>Geoalkalibacteraceae</taxon>
        <taxon>Geoalkalibacter</taxon>
    </lineage>
</organism>
<proteinExistence type="predicted"/>
<evidence type="ECO:0000313" key="1">
    <source>
        <dbReference type="EMBL" id="UWZ79430.1"/>
    </source>
</evidence>
<dbReference type="Proteomes" id="UP001060414">
    <property type="component" value="Chromosome"/>
</dbReference>
<dbReference type="RefSeq" id="WP_260747782.1">
    <property type="nucleotide sequence ID" value="NZ_CP092109.1"/>
</dbReference>
<sequence>MATILLRLTTYDPRVLAALEDLRRSRKQSMFILEALRHYLESDVGREALAAMAGKGAQEKNRKLPKAPLEECPSVGNSLSVDDIFR</sequence>
<gene>
    <name evidence="1" type="ORF">L9S41_17365</name>
</gene>
<name>A0ABY5ZNF7_9BACT</name>
<reference evidence="1" key="1">
    <citation type="journal article" date="2022" name="Environ. Microbiol.">
        <title>Geoalkalibacter halelectricus SAP #1 sp. nov. possessing extracellular electron transfer and mineral#reducing capabilities from a haloalkaline environment.</title>
        <authorList>
            <person name="Yadav S."/>
            <person name="Singh R."/>
            <person name="Sundharam S.S."/>
            <person name="Chaudhary S."/>
            <person name="Krishnamurthi S."/>
            <person name="Patil S.A."/>
        </authorList>
    </citation>
    <scope>NUCLEOTIDE SEQUENCE</scope>
    <source>
        <strain evidence="1">SAP-1</strain>
    </source>
</reference>
<protein>
    <recommendedName>
        <fullName evidence="3">Ribbon-helix-helix protein CopG domain-containing protein</fullName>
    </recommendedName>
</protein>
<accession>A0ABY5ZNF7</accession>